<evidence type="ECO:0000256" key="1">
    <source>
        <dbReference type="SAM" id="MobiDB-lite"/>
    </source>
</evidence>
<feature type="region of interest" description="Disordered" evidence="1">
    <location>
        <begin position="315"/>
        <end position="339"/>
    </location>
</feature>
<comment type="caution">
    <text evidence="2">The sequence shown here is derived from an EMBL/GenBank/DDBJ whole genome shotgun (WGS) entry which is preliminary data.</text>
</comment>
<organism evidence="2 3">
    <name type="scientific">Prorocentrum cordatum</name>
    <dbReference type="NCBI Taxonomy" id="2364126"/>
    <lineage>
        <taxon>Eukaryota</taxon>
        <taxon>Sar</taxon>
        <taxon>Alveolata</taxon>
        <taxon>Dinophyceae</taxon>
        <taxon>Prorocentrales</taxon>
        <taxon>Prorocentraceae</taxon>
        <taxon>Prorocentrum</taxon>
    </lineage>
</organism>
<feature type="non-terminal residue" evidence="2">
    <location>
        <position position="1"/>
    </location>
</feature>
<feature type="compositionally biased region" description="Low complexity" evidence="1">
    <location>
        <begin position="110"/>
        <end position="121"/>
    </location>
</feature>
<feature type="compositionally biased region" description="Basic and acidic residues" evidence="1">
    <location>
        <begin position="165"/>
        <end position="177"/>
    </location>
</feature>
<protein>
    <submittedName>
        <fullName evidence="2">Uncharacterized protein</fullName>
    </submittedName>
</protein>
<sequence length="339" mass="36591">EGHRTADRPPARQRGHRRLASSPGVSPGLQGSLRQERRPRCSDDDAPPEHGRRRSRGYGRRRRQAEGGQGGVRGRPGDDAQPGDAPGPSDGRRGLLAPAQEPAARLHQALPQRGRPRLLPALRRDPERGAERGPRVGPGRHPVPRLHAREPGGAGAEADGQGQEGAERPPRPREGRRPAAHAAVHAARALRHRHGGPGRPRRHQLVRLRAGDLQRQQGRQAEQPGVQGPIGAQRQQEAEHVPRPLLHRPGGGFRQGPQPAQPAPPQRAGRGQKHPRPGAGRAAQVLRRICADDVHGAGPAASELARLQALRAHCHRQPRAPSDAQLRVLGPRVPQAQPQ</sequence>
<keyword evidence="3" id="KW-1185">Reference proteome</keyword>
<feature type="region of interest" description="Disordered" evidence="1">
    <location>
        <begin position="1"/>
        <end position="283"/>
    </location>
</feature>
<evidence type="ECO:0000313" key="3">
    <source>
        <dbReference type="Proteomes" id="UP001189429"/>
    </source>
</evidence>
<dbReference type="EMBL" id="CAUYUJ010022041">
    <property type="protein sequence ID" value="CAK0908581.1"/>
    <property type="molecule type" value="Genomic_DNA"/>
</dbReference>
<feature type="compositionally biased region" description="Basic and acidic residues" evidence="1">
    <location>
        <begin position="1"/>
        <end position="10"/>
    </location>
</feature>
<feature type="compositionally biased region" description="Basic and acidic residues" evidence="1">
    <location>
        <begin position="122"/>
        <end position="134"/>
    </location>
</feature>
<name>A0ABN9Y7H1_9DINO</name>
<reference evidence="2" key="1">
    <citation type="submission" date="2023-10" db="EMBL/GenBank/DDBJ databases">
        <authorList>
            <person name="Chen Y."/>
            <person name="Shah S."/>
            <person name="Dougan E. K."/>
            <person name="Thang M."/>
            <person name="Chan C."/>
        </authorList>
    </citation>
    <scope>NUCLEOTIDE SEQUENCE [LARGE SCALE GENOMIC DNA]</scope>
</reference>
<proteinExistence type="predicted"/>
<dbReference type="Proteomes" id="UP001189429">
    <property type="component" value="Unassembled WGS sequence"/>
</dbReference>
<gene>
    <name evidence="2" type="ORF">PCOR1329_LOCUS83215</name>
</gene>
<feature type="compositionally biased region" description="Basic residues" evidence="1">
    <location>
        <begin position="188"/>
        <end position="206"/>
    </location>
</feature>
<feature type="compositionally biased region" description="Basic residues" evidence="1">
    <location>
        <begin position="51"/>
        <end position="63"/>
    </location>
</feature>
<feature type="compositionally biased region" description="Basic and acidic residues" evidence="1">
    <location>
        <begin position="34"/>
        <end position="50"/>
    </location>
</feature>
<feature type="non-terminal residue" evidence="2">
    <location>
        <position position="339"/>
    </location>
</feature>
<evidence type="ECO:0000313" key="2">
    <source>
        <dbReference type="EMBL" id="CAK0908581.1"/>
    </source>
</evidence>
<accession>A0ABN9Y7H1</accession>